<organism evidence="2 3">
    <name type="scientific">Deinococcus antarcticus</name>
    <dbReference type="NCBI Taxonomy" id="1298767"/>
    <lineage>
        <taxon>Bacteria</taxon>
        <taxon>Thermotogati</taxon>
        <taxon>Deinococcota</taxon>
        <taxon>Deinococci</taxon>
        <taxon>Deinococcales</taxon>
        <taxon>Deinococcaceae</taxon>
        <taxon>Deinococcus</taxon>
    </lineage>
</organism>
<dbReference type="Gene3D" id="3.30.70.270">
    <property type="match status" value="1"/>
</dbReference>
<sequence length="54" mass="5724">MGVSTWGDTATSAPALVKAADEALYQAKHAGRNRVVVARTRLDEPQTDTAEPLS</sequence>
<dbReference type="PANTHER" id="PTHR45138:SF9">
    <property type="entry name" value="DIGUANYLATE CYCLASE DGCM-RELATED"/>
    <property type="match status" value="1"/>
</dbReference>
<dbReference type="PROSITE" id="PS50887">
    <property type="entry name" value="GGDEF"/>
    <property type="match status" value="1"/>
</dbReference>
<keyword evidence="3" id="KW-1185">Reference proteome</keyword>
<evidence type="ECO:0000313" key="2">
    <source>
        <dbReference type="EMBL" id="MFC3862021.1"/>
    </source>
</evidence>
<dbReference type="InterPro" id="IPR050469">
    <property type="entry name" value="Diguanylate_Cyclase"/>
</dbReference>
<dbReference type="SUPFAM" id="SSF55073">
    <property type="entry name" value="Nucleotide cyclase"/>
    <property type="match status" value="1"/>
</dbReference>
<dbReference type="PANTHER" id="PTHR45138">
    <property type="entry name" value="REGULATORY COMPONENTS OF SENSORY TRANSDUCTION SYSTEM"/>
    <property type="match status" value="1"/>
</dbReference>
<dbReference type="RefSeq" id="WP_380079564.1">
    <property type="nucleotide sequence ID" value="NZ_JBHRZF010000168.1"/>
</dbReference>
<dbReference type="Pfam" id="PF00990">
    <property type="entry name" value="GGDEF"/>
    <property type="match status" value="1"/>
</dbReference>
<evidence type="ECO:0000313" key="3">
    <source>
        <dbReference type="Proteomes" id="UP001595748"/>
    </source>
</evidence>
<dbReference type="Proteomes" id="UP001595748">
    <property type="component" value="Unassembled WGS sequence"/>
</dbReference>
<dbReference type="InterPro" id="IPR029787">
    <property type="entry name" value="Nucleotide_cyclase"/>
</dbReference>
<protein>
    <submittedName>
        <fullName evidence="2">GGDEF domain-containing protein</fullName>
    </submittedName>
</protein>
<dbReference type="InterPro" id="IPR000160">
    <property type="entry name" value="GGDEF_dom"/>
</dbReference>
<evidence type="ECO:0000259" key="1">
    <source>
        <dbReference type="PROSITE" id="PS50887"/>
    </source>
</evidence>
<proteinExistence type="predicted"/>
<accession>A0ABV8A9T8</accession>
<dbReference type="EMBL" id="JBHRZF010000168">
    <property type="protein sequence ID" value="MFC3862021.1"/>
    <property type="molecule type" value="Genomic_DNA"/>
</dbReference>
<reference evidence="3" key="1">
    <citation type="journal article" date="2019" name="Int. J. Syst. Evol. Microbiol.">
        <title>The Global Catalogue of Microorganisms (GCM) 10K type strain sequencing project: providing services to taxonomists for standard genome sequencing and annotation.</title>
        <authorList>
            <consortium name="The Broad Institute Genomics Platform"/>
            <consortium name="The Broad Institute Genome Sequencing Center for Infectious Disease"/>
            <person name="Wu L."/>
            <person name="Ma J."/>
        </authorList>
    </citation>
    <scope>NUCLEOTIDE SEQUENCE [LARGE SCALE GENOMIC DNA]</scope>
    <source>
        <strain evidence="3">CCTCC AB 2013263</strain>
    </source>
</reference>
<name>A0ABV8A9T8_9DEIO</name>
<comment type="caution">
    <text evidence="2">The sequence shown here is derived from an EMBL/GenBank/DDBJ whole genome shotgun (WGS) entry which is preliminary data.</text>
</comment>
<feature type="domain" description="GGDEF" evidence="1">
    <location>
        <begin position="1"/>
        <end position="40"/>
    </location>
</feature>
<gene>
    <name evidence="2" type="ORF">ACFOPQ_14730</name>
</gene>
<dbReference type="InterPro" id="IPR043128">
    <property type="entry name" value="Rev_trsase/Diguanyl_cyclase"/>
</dbReference>